<keyword evidence="4" id="KW-0732">Signal</keyword>
<dbReference type="InterPro" id="IPR011990">
    <property type="entry name" value="TPR-like_helical_dom_sf"/>
</dbReference>
<evidence type="ECO:0000256" key="4">
    <source>
        <dbReference type="SAM" id="SignalP"/>
    </source>
</evidence>
<dbReference type="Proteomes" id="UP000476411">
    <property type="component" value="Chromosome"/>
</dbReference>
<evidence type="ECO:0000256" key="1">
    <source>
        <dbReference type="ARBA" id="ARBA00022737"/>
    </source>
</evidence>
<dbReference type="RefSeq" id="WP_162332135.1">
    <property type="nucleotide sequence ID" value="NZ_CP048113.1"/>
</dbReference>
<dbReference type="Gene3D" id="1.25.40.10">
    <property type="entry name" value="Tetratricopeptide repeat domain"/>
    <property type="match status" value="1"/>
</dbReference>
<name>A0A6B9ZGJ8_9BACT</name>
<dbReference type="SMART" id="SM00028">
    <property type="entry name" value="TPR"/>
    <property type="match status" value="3"/>
</dbReference>
<dbReference type="KEGG" id="chih:GWR21_12825"/>
<evidence type="ECO:0000256" key="3">
    <source>
        <dbReference type="PROSITE-ProRule" id="PRU00339"/>
    </source>
</evidence>
<evidence type="ECO:0000313" key="5">
    <source>
        <dbReference type="EMBL" id="QHS60444.1"/>
    </source>
</evidence>
<dbReference type="InterPro" id="IPR051685">
    <property type="entry name" value="Ycf3/AcsC/BcsC/TPR_MFPF"/>
</dbReference>
<feature type="signal peptide" evidence="4">
    <location>
        <begin position="1"/>
        <end position="19"/>
    </location>
</feature>
<dbReference type="PROSITE" id="PS50005">
    <property type="entry name" value="TPR"/>
    <property type="match status" value="1"/>
</dbReference>
<evidence type="ECO:0000313" key="6">
    <source>
        <dbReference type="Proteomes" id="UP000476411"/>
    </source>
</evidence>
<organism evidence="5 6">
    <name type="scientific">Chitinophaga agri</name>
    <dbReference type="NCBI Taxonomy" id="2703787"/>
    <lineage>
        <taxon>Bacteria</taxon>
        <taxon>Pseudomonadati</taxon>
        <taxon>Bacteroidota</taxon>
        <taxon>Chitinophagia</taxon>
        <taxon>Chitinophagales</taxon>
        <taxon>Chitinophagaceae</taxon>
        <taxon>Chitinophaga</taxon>
    </lineage>
</organism>
<evidence type="ECO:0000256" key="2">
    <source>
        <dbReference type="ARBA" id="ARBA00022803"/>
    </source>
</evidence>
<dbReference type="EMBL" id="CP048113">
    <property type="protein sequence ID" value="QHS60444.1"/>
    <property type="molecule type" value="Genomic_DNA"/>
</dbReference>
<protein>
    <submittedName>
        <fullName evidence="5">Uncharacterized protein</fullName>
    </submittedName>
</protein>
<dbReference type="PANTHER" id="PTHR44943:SF8">
    <property type="entry name" value="TPR REPEAT-CONTAINING PROTEIN MJ0263"/>
    <property type="match status" value="1"/>
</dbReference>
<dbReference type="Pfam" id="PF13174">
    <property type="entry name" value="TPR_6"/>
    <property type="match status" value="1"/>
</dbReference>
<proteinExistence type="predicted"/>
<keyword evidence="1" id="KW-0677">Repeat</keyword>
<reference evidence="5 6" key="1">
    <citation type="submission" date="2020-01" db="EMBL/GenBank/DDBJ databases">
        <title>Complete genome sequence of Chitinophaga sp. H33E-04 isolated from quinoa roots.</title>
        <authorList>
            <person name="Weon H.-Y."/>
            <person name="Lee S.A."/>
        </authorList>
    </citation>
    <scope>NUCLEOTIDE SEQUENCE [LARGE SCALE GENOMIC DNA]</scope>
    <source>
        <strain evidence="5 6">H33E-04</strain>
    </source>
</reference>
<accession>A0A6B9ZGJ8</accession>
<dbReference type="SUPFAM" id="SSF48452">
    <property type="entry name" value="TPR-like"/>
    <property type="match status" value="1"/>
</dbReference>
<dbReference type="PANTHER" id="PTHR44943">
    <property type="entry name" value="CELLULOSE SYNTHASE OPERON PROTEIN C"/>
    <property type="match status" value="1"/>
</dbReference>
<gene>
    <name evidence="5" type="ORF">GWR21_12825</name>
</gene>
<keyword evidence="2 3" id="KW-0802">TPR repeat</keyword>
<sequence length="346" mass="39199">MRRIILSLIAMFSVQLSFAQQESIEALMGQAISLHDKGDYSEAIAIYDKIIEQDRKNYTAYEEKSLSLHAAGKNEECVDWCKLTLKRFKRSEILAGLYINYGNSLDVLKKPEEAIKVYQMGIDDYPNIYLLHFNKGVTAYGVKKYETAIEDFKHSLDIRATHPASNIYLGYSIYTENKVAAIMAFAMALIAEPQGDRAGRTLNSLNSLLATDVKKEENDSGNITINITAPTVIAGRGEDDFHSAEIAISLYGALDFTDQHKELSAAEKLMKKLEMLPEGTDKSAKGFFTRHYVPFFTAMREEKHLEAACHIMLASTDDPTNNSWLKDNKPAIEKFYQWVNKYDWKN</sequence>
<dbReference type="AlphaFoldDB" id="A0A6B9ZGJ8"/>
<keyword evidence="6" id="KW-1185">Reference proteome</keyword>
<dbReference type="InterPro" id="IPR019734">
    <property type="entry name" value="TPR_rpt"/>
</dbReference>
<feature type="chain" id="PRO_5025684277" evidence="4">
    <location>
        <begin position="20"/>
        <end position="346"/>
    </location>
</feature>
<feature type="repeat" description="TPR" evidence="3">
    <location>
        <begin position="24"/>
        <end position="57"/>
    </location>
</feature>